<evidence type="ECO:0000313" key="2">
    <source>
        <dbReference type="EMBL" id="MFC1402369.1"/>
    </source>
</evidence>
<name>A0ABV6ULP3_9ACTN</name>
<dbReference type="Gene3D" id="3.40.50.300">
    <property type="entry name" value="P-loop containing nucleotide triphosphate hydrolases"/>
    <property type="match status" value="2"/>
</dbReference>
<accession>A0ABV6ULP3</accession>
<sequence length="215" mass="23064">MHSAPHQLVDEAVRLLDRPGRRLLGLCGPPGAGKSTLAAALLHGVDARLGPGTAALLPLDGFHLSNAQLERLGLADRKGSAPSFDVQGYLALLRRVGKGTEAADHDVYAPDYDRLLHEPVAARHVIAPGVRLVVTEGNYLGLDLPGWREAAALLDQLWYVEAPDALREQRLGRRHRGNGSSPARARSRVEGNDRPNGDLVKAVPADRYDLVVPGS</sequence>
<proteinExistence type="predicted"/>
<dbReference type="Proteomes" id="UP001592528">
    <property type="component" value="Unassembled WGS sequence"/>
</dbReference>
<keyword evidence="2" id="KW-0808">Transferase</keyword>
<organism evidence="2 3">
    <name type="scientific">Streptacidiphilus cavernicola</name>
    <dbReference type="NCBI Taxonomy" id="3342716"/>
    <lineage>
        <taxon>Bacteria</taxon>
        <taxon>Bacillati</taxon>
        <taxon>Actinomycetota</taxon>
        <taxon>Actinomycetes</taxon>
        <taxon>Kitasatosporales</taxon>
        <taxon>Streptomycetaceae</taxon>
        <taxon>Streptacidiphilus</taxon>
    </lineage>
</organism>
<evidence type="ECO:0000256" key="1">
    <source>
        <dbReference type="SAM" id="MobiDB-lite"/>
    </source>
</evidence>
<gene>
    <name evidence="2" type="ORF">ACEZDJ_13840</name>
</gene>
<feature type="compositionally biased region" description="Basic and acidic residues" evidence="1">
    <location>
        <begin position="187"/>
        <end position="196"/>
    </location>
</feature>
<comment type="caution">
    <text evidence="2">The sequence shown here is derived from an EMBL/GenBank/DDBJ whole genome shotgun (WGS) entry which is preliminary data.</text>
</comment>
<protein>
    <submittedName>
        <fullName evidence="2">Nucleoside/nucleotide kinase family protein</fullName>
    </submittedName>
</protein>
<dbReference type="RefSeq" id="WP_030249811.1">
    <property type="nucleotide sequence ID" value="NZ_JBHEZZ010000006.1"/>
</dbReference>
<dbReference type="SUPFAM" id="SSF52540">
    <property type="entry name" value="P-loop containing nucleoside triphosphate hydrolases"/>
    <property type="match status" value="1"/>
</dbReference>
<reference evidence="2 3" key="1">
    <citation type="submission" date="2024-09" db="EMBL/GenBank/DDBJ databases">
        <authorList>
            <person name="Lee S.D."/>
        </authorList>
    </citation>
    <scope>NUCLEOTIDE SEQUENCE [LARGE SCALE GENOMIC DNA]</scope>
    <source>
        <strain evidence="2 3">N1-5</strain>
    </source>
</reference>
<evidence type="ECO:0000313" key="3">
    <source>
        <dbReference type="Proteomes" id="UP001592528"/>
    </source>
</evidence>
<dbReference type="InterPro" id="IPR027417">
    <property type="entry name" value="P-loop_NTPase"/>
</dbReference>
<dbReference type="PANTHER" id="PTHR10285">
    <property type="entry name" value="URIDINE KINASE"/>
    <property type="match status" value="1"/>
</dbReference>
<keyword evidence="2" id="KW-0418">Kinase</keyword>
<dbReference type="GO" id="GO:0016301">
    <property type="term" value="F:kinase activity"/>
    <property type="evidence" value="ECO:0007669"/>
    <property type="project" value="UniProtKB-KW"/>
</dbReference>
<keyword evidence="3" id="KW-1185">Reference proteome</keyword>
<feature type="region of interest" description="Disordered" evidence="1">
    <location>
        <begin position="170"/>
        <end position="200"/>
    </location>
</feature>
<dbReference type="EMBL" id="JBHEZZ010000006">
    <property type="protein sequence ID" value="MFC1402369.1"/>
    <property type="molecule type" value="Genomic_DNA"/>
</dbReference>